<name>A0A2T5JJ11_9RHOB</name>
<proteinExistence type="predicted"/>
<evidence type="ECO:0000313" key="2">
    <source>
        <dbReference type="Proteomes" id="UP000244060"/>
    </source>
</evidence>
<dbReference type="Proteomes" id="UP000244060">
    <property type="component" value="Unassembled WGS sequence"/>
</dbReference>
<organism evidence="1 2">
    <name type="scientific">Cereibacter azotoformans</name>
    <dbReference type="NCBI Taxonomy" id="43057"/>
    <lineage>
        <taxon>Bacteria</taxon>
        <taxon>Pseudomonadati</taxon>
        <taxon>Pseudomonadota</taxon>
        <taxon>Alphaproteobacteria</taxon>
        <taxon>Rhodobacterales</taxon>
        <taxon>Paracoccaceae</taxon>
        <taxon>Cereibacter</taxon>
    </lineage>
</organism>
<dbReference type="EMBL" id="QAOT01000054">
    <property type="protein sequence ID" value="PTR05992.1"/>
    <property type="molecule type" value="Genomic_DNA"/>
</dbReference>
<keyword evidence="2" id="KW-1185">Reference proteome</keyword>
<comment type="caution">
    <text evidence="1">The sequence shown here is derived from an EMBL/GenBank/DDBJ whole genome shotgun (WGS) entry which is preliminary data.</text>
</comment>
<accession>A0A2T5JJ11</accession>
<sequence>MKAVAKGDHSKPQPSVKQVARAVDRVFAAQEQREAEARLLVQMQRTIKALRPRWLKGEGRA</sequence>
<dbReference type="AlphaFoldDB" id="A0A2T5JJ11"/>
<reference evidence="1 2" key="1">
    <citation type="submission" date="2018-04" db="EMBL/GenBank/DDBJ databases">
        <title>Genomic Encyclopedia of Type Strains, Phase III (KMG-III): the genomes of soil and plant-associated and newly described type strains.</title>
        <authorList>
            <person name="Whitman W."/>
        </authorList>
    </citation>
    <scope>NUCLEOTIDE SEQUENCE [LARGE SCALE GENOMIC DNA]</scope>
    <source>
        <strain evidence="1 2">KA25</strain>
    </source>
</reference>
<gene>
    <name evidence="1" type="ORF">C8J28_1545</name>
</gene>
<evidence type="ECO:0000313" key="1">
    <source>
        <dbReference type="EMBL" id="PTR05992.1"/>
    </source>
</evidence>
<protein>
    <submittedName>
        <fullName evidence="1">Uncharacterized protein</fullName>
    </submittedName>
</protein>